<dbReference type="OrthoDB" id="2151789at2759"/>
<keyword evidence="8" id="KW-1185">Reference proteome</keyword>
<dbReference type="InterPro" id="IPR006094">
    <property type="entry name" value="Oxid_FAD_bind_N"/>
</dbReference>
<dbReference type="PROSITE" id="PS51387">
    <property type="entry name" value="FAD_PCMH"/>
    <property type="match status" value="1"/>
</dbReference>
<evidence type="ECO:0000259" key="6">
    <source>
        <dbReference type="PROSITE" id="PS51387"/>
    </source>
</evidence>
<dbReference type="InterPro" id="IPR016166">
    <property type="entry name" value="FAD-bd_PCMH"/>
</dbReference>
<dbReference type="GO" id="GO:0071949">
    <property type="term" value="F:FAD binding"/>
    <property type="evidence" value="ECO:0007669"/>
    <property type="project" value="InterPro"/>
</dbReference>
<evidence type="ECO:0000256" key="4">
    <source>
        <dbReference type="ARBA" id="ARBA00023002"/>
    </source>
</evidence>
<dbReference type="AlphaFoldDB" id="A0A9P5YMT9"/>
<protein>
    <submittedName>
        <fullName evidence="7">FAD-binding domain-containing protein</fullName>
    </submittedName>
</protein>
<comment type="similarity">
    <text evidence="1">Belongs to the oxygen-dependent FAD-linked oxidoreductase family.</text>
</comment>
<dbReference type="InterPro" id="IPR050416">
    <property type="entry name" value="FAD-linked_Oxidoreductase"/>
</dbReference>
<keyword evidence="3" id="KW-0274">FAD</keyword>
<comment type="caution">
    <text evidence="7">The sequence shown here is derived from an EMBL/GenBank/DDBJ whole genome shotgun (WGS) entry which is preliminary data.</text>
</comment>
<feature type="chain" id="PRO_5040499246" evidence="5">
    <location>
        <begin position="23"/>
        <end position="496"/>
    </location>
</feature>
<gene>
    <name evidence="7" type="ORF">BDN70DRAFT_998055</name>
</gene>
<accession>A0A9P5YMT9</accession>
<dbReference type="Gene3D" id="3.30.465.10">
    <property type="match status" value="1"/>
</dbReference>
<feature type="signal peptide" evidence="5">
    <location>
        <begin position="1"/>
        <end position="22"/>
    </location>
</feature>
<dbReference type="InterPro" id="IPR036318">
    <property type="entry name" value="FAD-bd_PCMH-like_sf"/>
</dbReference>
<proteinExistence type="inferred from homology"/>
<evidence type="ECO:0000256" key="3">
    <source>
        <dbReference type="ARBA" id="ARBA00022827"/>
    </source>
</evidence>
<dbReference type="EMBL" id="MU155510">
    <property type="protein sequence ID" value="KAF9472667.1"/>
    <property type="molecule type" value="Genomic_DNA"/>
</dbReference>
<dbReference type="Pfam" id="PF01565">
    <property type="entry name" value="FAD_binding_4"/>
    <property type="match status" value="1"/>
</dbReference>
<evidence type="ECO:0000256" key="2">
    <source>
        <dbReference type="ARBA" id="ARBA00022630"/>
    </source>
</evidence>
<dbReference type="PANTHER" id="PTHR42973:SF13">
    <property type="entry name" value="FAD-BINDING PCMH-TYPE DOMAIN-CONTAINING PROTEIN"/>
    <property type="match status" value="1"/>
</dbReference>
<dbReference type="SUPFAM" id="SSF56176">
    <property type="entry name" value="FAD-binding/transporter-associated domain-like"/>
    <property type="match status" value="1"/>
</dbReference>
<keyword evidence="5" id="KW-0732">Signal</keyword>
<reference evidence="7" key="1">
    <citation type="submission" date="2020-11" db="EMBL/GenBank/DDBJ databases">
        <authorList>
            <consortium name="DOE Joint Genome Institute"/>
            <person name="Ahrendt S."/>
            <person name="Riley R."/>
            <person name="Andreopoulos W."/>
            <person name="Labutti K."/>
            <person name="Pangilinan J."/>
            <person name="Ruiz-Duenas F.J."/>
            <person name="Barrasa J.M."/>
            <person name="Sanchez-Garcia M."/>
            <person name="Camarero S."/>
            <person name="Miyauchi S."/>
            <person name="Serrano A."/>
            <person name="Linde D."/>
            <person name="Babiker R."/>
            <person name="Drula E."/>
            <person name="Ayuso-Fernandez I."/>
            <person name="Pacheco R."/>
            <person name="Padilla G."/>
            <person name="Ferreira P."/>
            <person name="Barriuso J."/>
            <person name="Kellner H."/>
            <person name="Castanera R."/>
            <person name="Alfaro M."/>
            <person name="Ramirez L."/>
            <person name="Pisabarro A.G."/>
            <person name="Kuo A."/>
            <person name="Tritt A."/>
            <person name="Lipzen A."/>
            <person name="He G."/>
            <person name="Yan M."/>
            <person name="Ng V."/>
            <person name="Cullen D."/>
            <person name="Martin F."/>
            <person name="Rosso M.-N."/>
            <person name="Henrissat B."/>
            <person name="Hibbett D."/>
            <person name="Martinez A.T."/>
            <person name="Grigoriev I.V."/>
        </authorList>
    </citation>
    <scope>NUCLEOTIDE SEQUENCE</scope>
    <source>
        <strain evidence="7">CIRM-BRFM 674</strain>
    </source>
</reference>
<dbReference type="Gene3D" id="3.30.43.10">
    <property type="entry name" value="Uridine Diphospho-n-acetylenolpyruvylglucosamine Reductase, domain 2"/>
    <property type="match status" value="1"/>
</dbReference>
<dbReference type="Gene3D" id="3.40.462.20">
    <property type="match status" value="1"/>
</dbReference>
<evidence type="ECO:0000313" key="7">
    <source>
        <dbReference type="EMBL" id="KAF9472667.1"/>
    </source>
</evidence>
<evidence type="ECO:0000256" key="1">
    <source>
        <dbReference type="ARBA" id="ARBA00005466"/>
    </source>
</evidence>
<dbReference type="Proteomes" id="UP000807469">
    <property type="component" value="Unassembled WGS sequence"/>
</dbReference>
<dbReference type="GO" id="GO:0016491">
    <property type="term" value="F:oxidoreductase activity"/>
    <property type="evidence" value="ECO:0007669"/>
    <property type="project" value="UniProtKB-KW"/>
</dbReference>
<dbReference type="InterPro" id="IPR016169">
    <property type="entry name" value="FAD-bd_PCMH_sub2"/>
</dbReference>
<keyword evidence="4" id="KW-0560">Oxidoreductase</keyword>
<name>A0A9P5YMT9_9AGAR</name>
<dbReference type="InterPro" id="IPR016167">
    <property type="entry name" value="FAD-bd_PCMH_sub1"/>
</dbReference>
<dbReference type="PANTHER" id="PTHR42973">
    <property type="entry name" value="BINDING OXIDOREDUCTASE, PUTATIVE (AFU_ORTHOLOGUE AFUA_1G17690)-RELATED"/>
    <property type="match status" value="1"/>
</dbReference>
<keyword evidence="2" id="KW-0285">Flavoprotein</keyword>
<organism evidence="7 8">
    <name type="scientific">Pholiota conissans</name>
    <dbReference type="NCBI Taxonomy" id="109636"/>
    <lineage>
        <taxon>Eukaryota</taxon>
        <taxon>Fungi</taxon>
        <taxon>Dikarya</taxon>
        <taxon>Basidiomycota</taxon>
        <taxon>Agaricomycotina</taxon>
        <taxon>Agaricomycetes</taxon>
        <taxon>Agaricomycetidae</taxon>
        <taxon>Agaricales</taxon>
        <taxon>Agaricineae</taxon>
        <taxon>Strophariaceae</taxon>
        <taxon>Pholiota</taxon>
    </lineage>
</organism>
<sequence length="496" mass="54099">MHFLPTLSALLCIAVYAVICNATHYHQQRPLLSEAVCFSLSHALSPASAVYYPGDPLYDKGVYHYAISSTQRSKCVVEVGNANDVGKTLIILGRRRTPFAIKSGGHAMNPGFSSTPDVHISLYRLSEVKYDPISRIAEVGAGLIWDDVFAALEPYGVGVLGARVTGIGVGGFILGGGYSWHTNQYGLACDSVVAFQLVQPNGRIIDVTKQSDPELFFGLKGGFNNFGIVTKFTLKTYPQGEVWGGSIYNLEDTLPAVQAATVAFQEKVTDPKAELIMTYNYVPSMDQIVVTQLMFYDAPTPPSGIFDALMDIPAIQSDVATRSFHSFIKILPANTTIGGRAVYAGFPVMSLTRTLSEIMVNESKFWGRALADKTQVSLSYDIEMFLPSIYSHTSDKSAFPPRRDIPFQPFTMAYTWNSSEFDADFHTAAVASSDYIVKAAIAEGQTELLDAPSYPNYAIAGTPLEKMYGENLLVLRALKARVDPDDVMGLAGGWKF</sequence>
<evidence type="ECO:0000256" key="5">
    <source>
        <dbReference type="SAM" id="SignalP"/>
    </source>
</evidence>
<feature type="domain" description="FAD-binding PCMH-type" evidence="6">
    <location>
        <begin position="69"/>
        <end position="239"/>
    </location>
</feature>
<evidence type="ECO:0000313" key="8">
    <source>
        <dbReference type="Proteomes" id="UP000807469"/>
    </source>
</evidence>